<evidence type="ECO:0000313" key="2">
    <source>
        <dbReference type="EMBL" id="KAF6829070.1"/>
    </source>
</evidence>
<dbReference type="Proteomes" id="UP000639643">
    <property type="component" value="Unassembled WGS sequence"/>
</dbReference>
<feature type="compositionally biased region" description="Polar residues" evidence="1">
    <location>
        <begin position="389"/>
        <end position="415"/>
    </location>
</feature>
<sequence>MYLRVPMGRWRERWERATPPVRGRGVSSPPTTKPRSQRPATAVAKVSDLTSRLSEPSSDTHLRRHHHYHHHYHHQQPASHPPSSAFPYSSRIRTWRSSVSHRVRPRRVQQPPSLPMDAIAASLDVNRDYRGTGARAGAFPRGATFRDAACLTARLHLRYFGSLSRAYRDVPSEMDRGRGGPAGSTRGHNTAIRFNTNDTTRYDAIPCERPPQSRVGTRQEKQTRGSVTRPGANAASNLSGTGILPSTLRAWLSALVWSVRRYSAKLVAESVARPLISAGNSRPTFLEGGYDPWKTQNAPVLQASQEIGRDEEHVHTRLCRRTSAVLALFAYLHPGMTRTSAGRTCCRRRGAAIRQATLRHLIWDRSCLVPGQAPPAPPRRPLPAARSEISPNCSSSSLFDTNLEQHSHVQSSTLGQEAAHTSPVQS</sequence>
<proteinExistence type="predicted"/>
<dbReference type="AlphaFoldDB" id="A0A8H6NDX3"/>
<feature type="compositionally biased region" description="Polar residues" evidence="1">
    <location>
        <begin position="48"/>
        <end position="59"/>
    </location>
</feature>
<gene>
    <name evidence="2" type="ORF">CMUS01_08318</name>
</gene>
<reference evidence="2" key="1">
    <citation type="journal article" date="2020" name="Phytopathology">
        <title>Genome Sequence Resources of Colletotrichum truncatum, C. plurivorum, C. musicola, and C. sojae: Four Species Pathogenic to Soybean (Glycine max).</title>
        <authorList>
            <person name="Rogerio F."/>
            <person name="Boufleur T.R."/>
            <person name="Ciampi-Guillardi M."/>
            <person name="Sukno S.A."/>
            <person name="Thon M.R."/>
            <person name="Massola Junior N.S."/>
            <person name="Baroncelli R."/>
        </authorList>
    </citation>
    <scope>NUCLEOTIDE SEQUENCE</scope>
    <source>
        <strain evidence="2">LFN0074</strain>
    </source>
</reference>
<feature type="compositionally biased region" description="Polar residues" evidence="1">
    <location>
        <begin position="186"/>
        <end position="199"/>
    </location>
</feature>
<keyword evidence="3" id="KW-1185">Reference proteome</keyword>
<evidence type="ECO:0000256" key="1">
    <source>
        <dbReference type="SAM" id="MobiDB-lite"/>
    </source>
</evidence>
<dbReference type="EMBL" id="WIGM01000320">
    <property type="protein sequence ID" value="KAF6829070.1"/>
    <property type="molecule type" value="Genomic_DNA"/>
</dbReference>
<feature type="compositionally biased region" description="Basic residues" evidence="1">
    <location>
        <begin position="62"/>
        <end position="74"/>
    </location>
</feature>
<organism evidence="2 3">
    <name type="scientific">Colletotrichum musicola</name>
    <dbReference type="NCBI Taxonomy" id="2175873"/>
    <lineage>
        <taxon>Eukaryota</taxon>
        <taxon>Fungi</taxon>
        <taxon>Dikarya</taxon>
        <taxon>Ascomycota</taxon>
        <taxon>Pezizomycotina</taxon>
        <taxon>Sordariomycetes</taxon>
        <taxon>Hypocreomycetidae</taxon>
        <taxon>Glomerellales</taxon>
        <taxon>Glomerellaceae</taxon>
        <taxon>Colletotrichum</taxon>
        <taxon>Colletotrichum orchidearum species complex</taxon>
    </lineage>
</organism>
<name>A0A8H6NDX3_9PEZI</name>
<feature type="region of interest" description="Disordered" evidence="1">
    <location>
        <begin position="369"/>
        <end position="426"/>
    </location>
</feature>
<accession>A0A8H6NDX3</accession>
<feature type="compositionally biased region" description="Low complexity" evidence="1">
    <location>
        <begin position="75"/>
        <end position="88"/>
    </location>
</feature>
<comment type="caution">
    <text evidence="2">The sequence shown here is derived from an EMBL/GenBank/DDBJ whole genome shotgun (WGS) entry which is preliminary data.</text>
</comment>
<feature type="region of interest" description="Disordered" evidence="1">
    <location>
        <begin position="171"/>
        <end position="236"/>
    </location>
</feature>
<feature type="compositionally biased region" description="Pro residues" evidence="1">
    <location>
        <begin position="372"/>
        <end position="381"/>
    </location>
</feature>
<protein>
    <submittedName>
        <fullName evidence="2">Uncharacterized protein</fullName>
    </submittedName>
</protein>
<evidence type="ECO:0000313" key="3">
    <source>
        <dbReference type="Proteomes" id="UP000639643"/>
    </source>
</evidence>
<feature type="region of interest" description="Disordered" evidence="1">
    <location>
        <begin position="13"/>
        <end position="88"/>
    </location>
</feature>